<dbReference type="NCBIfam" id="TIGR00835">
    <property type="entry name" value="agcS"/>
    <property type="match status" value="1"/>
</dbReference>
<dbReference type="PRINTS" id="PR00175">
    <property type="entry name" value="NAALASMPORT"/>
</dbReference>
<organism evidence="10 11">
    <name type="scientific">Brevibacterium casei</name>
    <dbReference type="NCBI Taxonomy" id="33889"/>
    <lineage>
        <taxon>Bacteria</taxon>
        <taxon>Bacillati</taxon>
        <taxon>Actinomycetota</taxon>
        <taxon>Actinomycetes</taxon>
        <taxon>Micrococcales</taxon>
        <taxon>Brevibacteriaceae</taxon>
        <taxon>Brevibacterium</taxon>
    </lineage>
</organism>
<dbReference type="PROSITE" id="PS00873">
    <property type="entry name" value="NA_ALANINE_SYMP"/>
    <property type="match status" value="1"/>
</dbReference>
<dbReference type="PANTHER" id="PTHR30330">
    <property type="entry name" value="AGSS FAMILY TRANSPORTER, SODIUM-ALANINE"/>
    <property type="match status" value="1"/>
</dbReference>
<evidence type="ECO:0000256" key="3">
    <source>
        <dbReference type="ARBA" id="ARBA00022448"/>
    </source>
</evidence>
<dbReference type="PANTHER" id="PTHR30330:SF1">
    <property type="entry name" value="AMINO-ACID CARRIER PROTEIN ALST"/>
    <property type="match status" value="1"/>
</dbReference>
<name>A0A269ZIA9_9MICO</name>
<dbReference type="Proteomes" id="UP000216867">
    <property type="component" value="Unassembled WGS sequence"/>
</dbReference>
<feature type="transmembrane region" description="Helical" evidence="9">
    <location>
        <begin position="68"/>
        <end position="91"/>
    </location>
</feature>
<protein>
    <submittedName>
        <fullName evidence="10">Sodium:alanine symporter family protein</fullName>
    </submittedName>
</protein>
<keyword evidence="3 9" id="KW-0813">Transport</keyword>
<keyword evidence="5 9" id="KW-0812">Transmembrane</keyword>
<feature type="transmembrane region" description="Helical" evidence="9">
    <location>
        <begin position="419"/>
        <end position="439"/>
    </location>
</feature>
<keyword evidence="8 9" id="KW-0472">Membrane</keyword>
<evidence type="ECO:0000313" key="10">
    <source>
        <dbReference type="EMBL" id="PAK97369.1"/>
    </source>
</evidence>
<feature type="transmembrane region" description="Helical" evidence="9">
    <location>
        <begin position="217"/>
        <end position="238"/>
    </location>
</feature>
<feature type="transmembrane region" description="Helical" evidence="9">
    <location>
        <begin position="15"/>
        <end position="32"/>
    </location>
</feature>
<feature type="transmembrane region" description="Helical" evidence="9">
    <location>
        <begin position="97"/>
        <end position="121"/>
    </location>
</feature>
<keyword evidence="4 9" id="KW-1003">Cell membrane</keyword>
<evidence type="ECO:0000256" key="6">
    <source>
        <dbReference type="ARBA" id="ARBA00022847"/>
    </source>
</evidence>
<comment type="subcellular location">
    <subcellularLocation>
        <location evidence="1 9">Cell membrane</location>
        <topology evidence="1 9">Multi-pass membrane protein</topology>
    </subcellularLocation>
</comment>
<evidence type="ECO:0000256" key="2">
    <source>
        <dbReference type="ARBA" id="ARBA00009261"/>
    </source>
</evidence>
<dbReference type="GO" id="GO:0005283">
    <property type="term" value="F:amino acid:sodium symporter activity"/>
    <property type="evidence" value="ECO:0007669"/>
    <property type="project" value="InterPro"/>
</dbReference>
<dbReference type="EMBL" id="NCWY01000001">
    <property type="protein sequence ID" value="PAK97369.1"/>
    <property type="molecule type" value="Genomic_DNA"/>
</dbReference>
<evidence type="ECO:0000256" key="4">
    <source>
        <dbReference type="ARBA" id="ARBA00022475"/>
    </source>
</evidence>
<reference evidence="10 11" key="1">
    <citation type="submission" date="2017-04" db="EMBL/GenBank/DDBJ databases">
        <title>Kefir bacterial isolates.</title>
        <authorList>
            <person name="Kim Y."/>
            <person name="Blasche S."/>
            <person name="Patil K.R."/>
        </authorList>
    </citation>
    <scope>NUCLEOTIDE SEQUENCE [LARGE SCALE GENOMIC DNA]</scope>
    <source>
        <strain evidence="10 11">OG2</strain>
    </source>
</reference>
<evidence type="ECO:0000256" key="9">
    <source>
        <dbReference type="RuleBase" id="RU363064"/>
    </source>
</evidence>
<keyword evidence="7 9" id="KW-1133">Transmembrane helix</keyword>
<dbReference type="RefSeq" id="WP_009377390.1">
    <property type="nucleotide sequence ID" value="NZ_CBDRLP010000002.1"/>
</dbReference>
<dbReference type="GO" id="GO:0005886">
    <property type="term" value="C:plasma membrane"/>
    <property type="evidence" value="ECO:0007669"/>
    <property type="project" value="UniProtKB-SubCell"/>
</dbReference>
<feature type="transmembrane region" description="Helical" evidence="9">
    <location>
        <begin position="186"/>
        <end position="205"/>
    </location>
</feature>
<feature type="transmembrane region" description="Helical" evidence="9">
    <location>
        <begin position="308"/>
        <end position="330"/>
    </location>
</feature>
<dbReference type="AlphaFoldDB" id="A0A269ZIA9"/>
<feature type="transmembrane region" description="Helical" evidence="9">
    <location>
        <begin position="350"/>
        <end position="373"/>
    </location>
</feature>
<dbReference type="FunFam" id="1.20.1740.10:FF:000004">
    <property type="entry name" value="Sodium:alanine symporter family protein"/>
    <property type="match status" value="1"/>
</dbReference>
<sequence length="501" mass="53414">MQTLQDLIALVNDRLGWVLIVVLIAVALYLTIRTGVVQLRMLPEMFRVIGESPGENKDGTKSISSFKAFWISAASRVGTGNIAGIALAISIGGPGAIFWMWLMAIFGAATAFVESTLGQLYKVKDKDSYRGGPAYYMSVGLKQPWMGAFFAVIITVTYGLVFNSLQANSIVDATATSLNVDTTQSFWLPVGLGIFLALVTGAVFLGGVQRISAWSSVIVPVMAGAYLLLGILVVAMNITEVPAMIALIFENAFGIQSVVGGGIGIVILQGIRRGLFSNEAGMGSVPNAAATSSVSHPAKQGLVQSLGVYFDTILVCSITAFIVLLSNPVYDEAQGASLTQTALASQLGTWAVHFLTVAIFLFAFSSILGNYYYGEANISYLFKKNARPAIMTYRLIVMAAVFTGSVIALPLAWSAADVFMSIMALTNLVAVFLLGRIALKVLKNYTAQRKQGLEPVFNRDDLPGVTGIDAWDGSDEVTTRAYWEKKDAAKGAKGAKGAQTR</sequence>
<evidence type="ECO:0000256" key="5">
    <source>
        <dbReference type="ARBA" id="ARBA00022692"/>
    </source>
</evidence>
<dbReference type="Pfam" id="PF01235">
    <property type="entry name" value="Na_Ala_symp"/>
    <property type="match status" value="1"/>
</dbReference>
<feature type="transmembrane region" description="Helical" evidence="9">
    <location>
        <begin position="244"/>
        <end position="268"/>
    </location>
</feature>
<evidence type="ECO:0000256" key="8">
    <source>
        <dbReference type="ARBA" id="ARBA00023136"/>
    </source>
</evidence>
<proteinExistence type="inferred from homology"/>
<accession>A0A269ZIA9</accession>
<evidence type="ECO:0000313" key="11">
    <source>
        <dbReference type="Proteomes" id="UP000216867"/>
    </source>
</evidence>
<keyword evidence="6 9" id="KW-0769">Symport</keyword>
<feature type="transmembrane region" description="Helical" evidence="9">
    <location>
        <begin position="393"/>
        <end position="413"/>
    </location>
</feature>
<feature type="transmembrane region" description="Helical" evidence="9">
    <location>
        <begin position="145"/>
        <end position="166"/>
    </location>
</feature>
<gene>
    <name evidence="10" type="ORF">B8X04_00810</name>
</gene>
<evidence type="ECO:0000256" key="7">
    <source>
        <dbReference type="ARBA" id="ARBA00022989"/>
    </source>
</evidence>
<dbReference type="InterPro" id="IPR001463">
    <property type="entry name" value="Na/Ala_symport"/>
</dbReference>
<comment type="caution">
    <text evidence="10">The sequence shown here is derived from an EMBL/GenBank/DDBJ whole genome shotgun (WGS) entry which is preliminary data.</text>
</comment>
<evidence type="ECO:0000256" key="1">
    <source>
        <dbReference type="ARBA" id="ARBA00004651"/>
    </source>
</evidence>
<comment type="similarity">
    <text evidence="2 9">Belongs to the alanine or glycine:cation symporter (AGCS) (TC 2.A.25) family.</text>
</comment>
<dbReference type="Gene3D" id="1.20.1740.10">
    <property type="entry name" value="Amino acid/polyamine transporter I"/>
    <property type="match status" value="1"/>
</dbReference>